<feature type="domain" description="Thyroglobulin type-1" evidence="7">
    <location>
        <begin position="118"/>
        <end position="191"/>
    </location>
</feature>
<dbReference type="Gene3D" id="4.10.800.10">
    <property type="entry name" value="Thyroglobulin type-1"/>
    <property type="match status" value="6"/>
</dbReference>
<dbReference type="PROSITE" id="PS51162">
    <property type="entry name" value="THYROGLOBULIN_1_2"/>
    <property type="match status" value="3"/>
</dbReference>
<dbReference type="SUPFAM" id="SSF57610">
    <property type="entry name" value="Thyroglobulin type-1 domain"/>
    <property type="match status" value="6"/>
</dbReference>
<evidence type="ECO:0000313" key="9">
    <source>
        <dbReference type="Proteomes" id="UP001107558"/>
    </source>
</evidence>
<dbReference type="Pfam" id="PF00086">
    <property type="entry name" value="Thyroglobulin_1"/>
    <property type="match status" value="5"/>
</dbReference>
<keyword evidence="9" id="KW-1185">Reference proteome</keyword>
<dbReference type="InterPro" id="IPR000716">
    <property type="entry name" value="Thyroglobulin_1"/>
</dbReference>
<dbReference type="GO" id="GO:0007160">
    <property type="term" value="P:cell-matrix adhesion"/>
    <property type="evidence" value="ECO:0007669"/>
    <property type="project" value="TreeGrafter"/>
</dbReference>
<dbReference type="EMBL" id="JADBJN010000001">
    <property type="protein sequence ID" value="KAG5679876.1"/>
    <property type="molecule type" value="Genomic_DNA"/>
</dbReference>
<dbReference type="InterPro" id="IPR036857">
    <property type="entry name" value="Thyroglobulin_1_sf"/>
</dbReference>
<keyword evidence="2" id="KW-0964">Secreted</keyword>
<dbReference type="OrthoDB" id="1725934at2759"/>
<reference evidence="8" key="1">
    <citation type="submission" date="2021-03" db="EMBL/GenBank/DDBJ databases">
        <title>Chromosome level genome of the anhydrobiotic midge Polypedilum vanderplanki.</title>
        <authorList>
            <person name="Yoshida Y."/>
            <person name="Kikawada T."/>
            <person name="Gusev O."/>
        </authorList>
    </citation>
    <scope>NUCLEOTIDE SEQUENCE</scope>
    <source>
        <strain evidence="8">NIAS01</strain>
        <tissue evidence="8">Whole body or cell culture</tissue>
    </source>
</reference>
<dbReference type="AlphaFoldDB" id="A0A9J6CCN3"/>
<feature type="signal peptide" evidence="6">
    <location>
        <begin position="1"/>
        <end position="18"/>
    </location>
</feature>
<evidence type="ECO:0000256" key="6">
    <source>
        <dbReference type="SAM" id="SignalP"/>
    </source>
</evidence>
<sequence>MYFLVIFILSIALQCIDCVVFNIHACTADFCKNYKETVGCERLSTACAAQNRTHNGVIFRSVTPCSCCETCLANLNEGDDCSTGLLGAPAPNSICGNGLYCTIKHGNQHPTCEQMFATSECFRMKRKFDDDLKDGLIGHLQAKPSCDGDGNFSPVTCNSGQNCFCVNEKGERIFGDAPHRQNIEHVMHCGCSRLNDKLKDLVEQRFPFFTIRCKSDGSFDTLQCFGNLCLCIDSITGSPTSEIKNLTMTMNSDEATETLAGLRDLPCYDEKIHLDEFNFTRPCENIKRELINTILEAKRDGIDDAETHVDICDPDGSFKPVQYNDLSAFCVDHEGNKIEEFVALKNSTDFEKMHCKCARARNLLMKNNFLEIPECCNNGNYKSIACRRGFCYCVNEDGKQVSIEVIDLHKDKLPCFNDGEDLRDLPCYDEKIHLDEFNFSRPCESIKRELINTILEAKRDGIDDAETHVDICDPDGSFKPVQYNDLSAFCVDHEGNKIEEFVVLKNSTDFEKMHCKCARARNLLMKNKFLEIPECCINGNYKSIACRRGFCFCVNEDGKQVSIEVIDLHKDKLPCFNDGEDCK</sequence>
<comment type="caution">
    <text evidence="8">The sequence shown here is derived from an EMBL/GenBank/DDBJ whole genome shotgun (WGS) entry which is preliminary data.</text>
</comment>
<evidence type="ECO:0000256" key="2">
    <source>
        <dbReference type="ARBA" id="ARBA00022525"/>
    </source>
</evidence>
<feature type="domain" description="Thyroglobulin type-1" evidence="7">
    <location>
        <begin position="352"/>
        <end position="415"/>
    </location>
</feature>
<evidence type="ECO:0000256" key="4">
    <source>
        <dbReference type="ARBA" id="ARBA00023157"/>
    </source>
</evidence>
<dbReference type="SUPFAM" id="SSF57184">
    <property type="entry name" value="Growth factor receptor domain"/>
    <property type="match status" value="1"/>
</dbReference>
<evidence type="ECO:0000256" key="1">
    <source>
        <dbReference type="ARBA" id="ARBA00004613"/>
    </source>
</evidence>
<evidence type="ECO:0000256" key="3">
    <source>
        <dbReference type="ARBA" id="ARBA00022737"/>
    </source>
</evidence>
<dbReference type="PANTHER" id="PTHR12352">
    <property type="entry name" value="SECRETED MODULAR CALCIUM-BINDING PROTEIN"/>
    <property type="match status" value="1"/>
</dbReference>
<comment type="caution">
    <text evidence="5">Lacks conserved residue(s) required for the propagation of feature annotation.</text>
</comment>
<name>A0A9J6CCN3_POLVA</name>
<dbReference type="InterPro" id="IPR051950">
    <property type="entry name" value="Dev_reg/Prot_inhib"/>
</dbReference>
<evidence type="ECO:0000313" key="8">
    <source>
        <dbReference type="EMBL" id="KAG5679876.1"/>
    </source>
</evidence>
<dbReference type="PANTHER" id="PTHR12352:SF3">
    <property type="entry name" value="NIDOGEN-2"/>
    <property type="match status" value="1"/>
</dbReference>
<dbReference type="GO" id="GO:0005615">
    <property type="term" value="C:extracellular space"/>
    <property type="evidence" value="ECO:0007669"/>
    <property type="project" value="TreeGrafter"/>
</dbReference>
<gene>
    <name evidence="8" type="ORF">PVAND_009413</name>
</gene>
<protein>
    <recommendedName>
        <fullName evidence="7">Thyroglobulin type-1 domain-containing protein</fullName>
    </recommendedName>
</protein>
<feature type="domain" description="Thyroglobulin type-1" evidence="7">
    <location>
        <begin position="512"/>
        <end position="575"/>
    </location>
</feature>
<dbReference type="SMART" id="SM00211">
    <property type="entry name" value="TY"/>
    <property type="match status" value="6"/>
</dbReference>
<accession>A0A9J6CCN3</accession>
<dbReference type="InterPro" id="IPR009030">
    <property type="entry name" value="Growth_fac_rcpt_cys_sf"/>
</dbReference>
<proteinExistence type="predicted"/>
<comment type="subcellular location">
    <subcellularLocation>
        <location evidence="1">Secreted</location>
    </subcellularLocation>
</comment>
<dbReference type="Proteomes" id="UP001107558">
    <property type="component" value="Chromosome 1"/>
</dbReference>
<keyword evidence="4" id="KW-1015">Disulfide bond</keyword>
<dbReference type="GO" id="GO:0005604">
    <property type="term" value="C:basement membrane"/>
    <property type="evidence" value="ECO:0007669"/>
    <property type="project" value="TreeGrafter"/>
</dbReference>
<feature type="chain" id="PRO_5039951178" description="Thyroglobulin type-1 domain-containing protein" evidence="6">
    <location>
        <begin position="19"/>
        <end position="583"/>
    </location>
</feature>
<keyword evidence="3" id="KW-0677">Repeat</keyword>
<evidence type="ECO:0000259" key="7">
    <source>
        <dbReference type="PROSITE" id="PS51162"/>
    </source>
</evidence>
<keyword evidence="6" id="KW-0732">Signal</keyword>
<organism evidence="8 9">
    <name type="scientific">Polypedilum vanderplanki</name>
    <name type="common">Sleeping chironomid midge</name>
    <dbReference type="NCBI Taxonomy" id="319348"/>
    <lineage>
        <taxon>Eukaryota</taxon>
        <taxon>Metazoa</taxon>
        <taxon>Ecdysozoa</taxon>
        <taxon>Arthropoda</taxon>
        <taxon>Hexapoda</taxon>
        <taxon>Insecta</taxon>
        <taxon>Pterygota</taxon>
        <taxon>Neoptera</taxon>
        <taxon>Endopterygota</taxon>
        <taxon>Diptera</taxon>
        <taxon>Nematocera</taxon>
        <taxon>Chironomoidea</taxon>
        <taxon>Chironomidae</taxon>
        <taxon>Chironominae</taxon>
        <taxon>Polypedilum</taxon>
        <taxon>Polypedilum</taxon>
    </lineage>
</organism>
<evidence type="ECO:0000256" key="5">
    <source>
        <dbReference type="PROSITE-ProRule" id="PRU00500"/>
    </source>
</evidence>